<dbReference type="Pfam" id="PF05063">
    <property type="entry name" value="MT-A70"/>
    <property type="match status" value="1"/>
</dbReference>
<dbReference type="GO" id="GO:0005634">
    <property type="term" value="C:nucleus"/>
    <property type="evidence" value="ECO:0007669"/>
    <property type="project" value="TreeGrafter"/>
</dbReference>
<dbReference type="GO" id="GO:0032259">
    <property type="term" value="P:methylation"/>
    <property type="evidence" value="ECO:0007669"/>
    <property type="project" value="UniProtKB-KW"/>
</dbReference>
<dbReference type="PROSITE" id="PS51143">
    <property type="entry name" value="MT_A70"/>
    <property type="match status" value="1"/>
</dbReference>
<dbReference type="GO" id="GO:0001734">
    <property type="term" value="F:mRNA m(6)A methyltransferase activity"/>
    <property type="evidence" value="ECO:0007669"/>
    <property type="project" value="UniProtKB-EC"/>
</dbReference>
<comment type="catalytic activity">
    <reaction evidence="5">
        <text>an adenosine in mRNA + S-adenosyl-L-methionine = an N(6)-methyladenosine in mRNA + S-adenosyl-L-homocysteine + H(+)</text>
        <dbReference type="Rhea" id="RHEA:55584"/>
        <dbReference type="Rhea" id="RHEA-COMP:12414"/>
        <dbReference type="Rhea" id="RHEA-COMP:12417"/>
        <dbReference type="ChEBI" id="CHEBI:15378"/>
        <dbReference type="ChEBI" id="CHEBI:57856"/>
        <dbReference type="ChEBI" id="CHEBI:59789"/>
        <dbReference type="ChEBI" id="CHEBI:74411"/>
        <dbReference type="ChEBI" id="CHEBI:74449"/>
        <dbReference type="EC" id="2.1.1.348"/>
    </reaction>
</comment>
<gene>
    <name evidence="7" type="ORF">OXYTRIMIC_141</name>
</gene>
<evidence type="ECO:0000313" key="7">
    <source>
        <dbReference type="EMBL" id="KEJ83051.1"/>
    </source>
</evidence>
<dbReference type="PANTHER" id="PTHR12829:SF7">
    <property type="entry name" value="N6-ADENOSINE-METHYLTRANSFERASE CATALYTIC SUBUNIT"/>
    <property type="match status" value="1"/>
</dbReference>
<proteinExistence type="inferred from homology"/>
<keyword evidence="8" id="KW-1185">Reference proteome</keyword>
<keyword evidence="4" id="KW-0949">S-adenosyl-L-methionine</keyword>
<evidence type="ECO:0000256" key="4">
    <source>
        <dbReference type="ARBA" id="ARBA00022691"/>
    </source>
</evidence>
<evidence type="ECO:0000256" key="6">
    <source>
        <dbReference type="PROSITE-ProRule" id="PRU00489"/>
    </source>
</evidence>
<reference evidence="8" key="1">
    <citation type="journal article" date="2014" name="Cell">
        <title>The Architecture of a Scrambled Genome Reveals Massive Levels of Genomic Rearrangement during Development.</title>
        <authorList>
            <person name="Chen X."/>
            <person name="Bracht J.R."/>
            <person name="Goldman A.D."/>
            <person name="Dolzhenko E."/>
            <person name="Clay D.M."/>
            <person name="Swart E.C."/>
            <person name="Perlman D.H."/>
            <person name="Doak T.G."/>
            <person name="Stuart A."/>
            <person name="Amemiya C.T."/>
            <person name="Sebra R.P."/>
            <person name="Landweber L.F."/>
        </authorList>
    </citation>
    <scope>NUCLEOTIDE SEQUENCE [LARGE SCALE GENOMIC DNA]</scope>
    <source>
        <strain evidence="8">JRB310</strain>
    </source>
</reference>
<name>A0A073I0U1_9SPIT</name>
<dbReference type="AlphaFoldDB" id="A0A073I0U1"/>
<evidence type="ECO:0000313" key="8">
    <source>
        <dbReference type="Proteomes" id="UP000053232"/>
    </source>
</evidence>
<evidence type="ECO:0000256" key="5">
    <source>
        <dbReference type="ARBA" id="ARBA00048957"/>
    </source>
</evidence>
<dbReference type="InterPro" id="IPR007757">
    <property type="entry name" value="MT-A70-like"/>
</dbReference>
<dbReference type="PANTHER" id="PTHR12829">
    <property type="entry name" value="N6-ADENOSINE-METHYLTRANSFERASE"/>
    <property type="match status" value="1"/>
</dbReference>
<keyword evidence="2" id="KW-0489">Methyltransferase</keyword>
<comment type="similarity">
    <text evidence="6">Belongs to the MT-A70-like family.</text>
</comment>
<protein>
    <recommendedName>
        <fullName evidence="1">mRNA m(6)A methyltransferase</fullName>
        <ecNumber evidence="1">2.1.1.348</ecNumber>
    </recommendedName>
</protein>
<evidence type="ECO:0000256" key="1">
    <source>
        <dbReference type="ARBA" id="ARBA00012160"/>
    </source>
</evidence>
<sequence length="125" mass="14251">MWTVAQKLIDATAFMLAKGYRVVDSVVWIKEGKKSEYKNRMGFHLRHNKEICLVGLKGTPPEGIQPFTATDIIKSIPGKNSEKPRQIKDIIKTLMPNEYYCEVFARDNNACEEFVSIGNELTNQD</sequence>
<dbReference type="GO" id="GO:0036396">
    <property type="term" value="C:RNA N6-methyladenosine methyltransferase complex"/>
    <property type="evidence" value="ECO:0007669"/>
    <property type="project" value="TreeGrafter"/>
</dbReference>
<dbReference type="Proteomes" id="UP000053232">
    <property type="component" value="Unassembled WGS sequence"/>
</dbReference>
<evidence type="ECO:0000256" key="3">
    <source>
        <dbReference type="ARBA" id="ARBA00022679"/>
    </source>
</evidence>
<organism evidence="7 8">
    <name type="scientific">Oxytricha trifallax</name>
    <dbReference type="NCBI Taxonomy" id="1172189"/>
    <lineage>
        <taxon>Eukaryota</taxon>
        <taxon>Sar</taxon>
        <taxon>Alveolata</taxon>
        <taxon>Ciliophora</taxon>
        <taxon>Intramacronucleata</taxon>
        <taxon>Spirotrichea</taxon>
        <taxon>Stichotrichia</taxon>
        <taxon>Sporadotrichida</taxon>
        <taxon>Oxytrichidae</taxon>
        <taxon>Oxytrichinae</taxon>
        <taxon>Oxytricha</taxon>
    </lineage>
</organism>
<accession>A0A073I0U1</accession>
<keyword evidence="3" id="KW-0808">Transferase</keyword>
<dbReference type="EC" id="2.1.1.348" evidence="1"/>
<evidence type="ECO:0000256" key="2">
    <source>
        <dbReference type="ARBA" id="ARBA00022603"/>
    </source>
</evidence>
<comment type="caution">
    <text evidence="7">The sequence shown here is derived from an EMBL/GenBank/DDBJ whole genome shotgun (WGS) entry which is preliminary data.</text>
</comment>
<dbReference type="EMBL" id="ARYC01000940">
    <property type="protein sequence ID" value="KEJ83051.1"/>
    <property type="molecule type" value="Genomic_DNA"/>
</dbReference>